<dbReference type="OrthoDB" id="67865at2"/>
<protein>
    <recommendedName>
        <fullName evidence="3">DUF3780 domain-containing protein</fullName>
    </recommendedName>
</protein>
<dbReference type="Pfam" id="PF12635">
    <property type="entry name" value="DUF3780"/>
    <property type="match status" value="1"/>
</dbReference>
<dbReference type="AlphaFoldDB" id="A0A1N7SV45"/>
<evidence type="ECO:0008006" key="3">
    <source>
        <dbReference type="Google" id="ProtNLM"/>
    </source>
</evidence>
<gene>
    <name evidence="1" type="ORF">BN2476_1150056</name>
</gene>
<reference evidence="1" key="1">
    <citation type="submission" date="2016-12" db="EMBL/GenBank/DDBJ databases">
        <authorList>
            <person name="Moulin L."/>
        </authorList>
    </citation>
    <scope>NUCLEOTIDE SEQUENCE [LARGE SCALE GENOMIC DNA]</scope>
    <source>
        <strain evidence="1">STM 7183</strain>
    </source>
</reference>
<dbReference type="Proteomes" id="UP000195569">
    <property type="component" value="Unassembled WGS sequence"/>
</dbReference>
<dbReference type="InterPro" id="IPR024220">
    <property type="entry name" value="DUF3780"/>
</dbReference>
<keyword evidence="2" id="KW-1185">Reference proteome</keyword>
<evidence type="ECO:0000313" key="2">
    <source>
        <dbReference type="Proteomes" id="UP000195569"/>
    </source>
</evidence>
<accession>A0A1N7SV45</accession>
<evidence type="ECO:0000313" key="1">
    <source>
        <dbReference type="EMBL" id="SIT51342.1"/>
    </source>
</evidence>
<name>A0A1N7SV45_9BURK</name>
<organism evidence="1 2">
    <name type="scientific">Paraburkholderia piptadeniae</name>
    <dbReference type="NCBI Taxonomy" id="1701573"/>
    <lineage>
        <taxon>Bacteria</taxon>
        <taxon>Pseudomonadati</taxon>
        <taxon>Pseudomonadota</taxon>
        <taxon>Betaproteobacteria</taxon>
        <taxon>Burkholderiales</taxon>
        <taxon>Burkholderiaceae</taxon>
        <taxon>Paraburkholderia</taxon>
    </lineage>
</organism>
<sequence>MARARNPSIRKPAVLGFGFQPALSEHYFLLTLPRSKAESADVTLSEHFEWFEPTEEVPIPVPLNATNAHLRVLLRRGVWNLIAEDVKAEFNRRLRIYGHKTAKWPQEGQIPIDRTLGKELCVLAWAVEECDPALIPVAIRNWLGLVPEERWWLYTMTNAATGHALTGRGKGWRKALRYALTENPVSEGLIQRRLAEFELTPSAKKS</sequence>
<proteinExistence type="predicted"/>
<dbReference type="EMBL" id="CYGY02000115">
    <property type="protein sequence ID" value="SIT51342.1"/>
    <property type="molecule type" value="Genomic_DNA"/>
</dbReference>
<comment type="caution">
    <text evidence="1">The sequence shown here is derived from an EMBL/GenBank/DDBJ whole genome shotgun (WGS) entry which is preliminary data.</text>
</comment>